<evidence type="ECO:0000256" key="9">
    <source>
        <dbReference type="PIRSR" id="PIRSR000294-2"/>
    </source>
</evidence>
<dbReference type="InterPro" id="IPR009056">
    <property type="entry name" value="Cyt_c-like_dom"/>
</dbReference>
<evidence type="ECO:0000256" key="7">
    <source>
        <dbReference type="ARBA" id="ARBA00023004"/>
    </source>
</evidence>
<comment type="PTM">
    <text evidence="8">Binds 2 heme groups per subunit.</text>
</comment>
<feature type="binding site" description="axial binding residue" evidence="9">
    <location>
        <position position="220"/>
    </location>
    <ligand>
        <name>heme c</name>
        <dbReference type="ChEBI" id="CHEBI:61717"/>
        <label>2</label>
    </ligand>
    <ligandPart>
        <name>Fe</name>
        <dbReference type="ChEBI" id="CHEBI:18248"/>
    </ligandPart>
</feature>
<evidence type="ECO:0000256" key="1">
    <source>
        <dbReference type="ARBA" id="ARBA00004418"/>
    </source>
</evidence>
<feature type="binding site" description="axial binding residue" evidence="9">
    <location>
        <position position="69"/>
    </location>
    <ligand>
        <name>heme c</name>
        <dbReference type="ChEBI" id="CHEBI:61717"/>
        <label>1</label>
    </ligand>
    <ligandPart>
        <name>Fe</name>
        <dbReference type="ChEBI" id="CHEBI:18248"/>
    </ligandPart>
</feature>
<dbReference type="EMBL" id="JWLW01000066">
    <property type="protein sequence ID" value="KHT44728.1"/>
    <property type="molecule type" value="Genomic_DNA"/>
</dbReference>
<proteinExistence type="predicted"/>
<keyword evidence="12" id="KW-1185">Reference proteome</keyword>
<dbReference type="InterPro" id="IPR051395">
    <property type="entry name" value="Cytochrome_c_Peroxidase/MauG"/>
</dbReference>
<evidence type="ECO:0000313" key="12">
    <source>
        <dbReference type="Proteomes" id="UP000031197"/>
    </source>
</evidence>
<dbReference type="Pfam" id="PF03150">
    <property type="entry name" value="CCP_MauG"/>
    <property type="match status" value="1"/>
</dbReference>
<dbReference type="GO" id="GO:0020037">
    <property type="term" value="F:heme binding"/>
    <property type="evidence" value="ECO:0007669"/>
    <property type="project" value="InterPro"/>
</dbReference>
<gene>
    <name evidence="11" type="ORF">RJ41_17285</name>
</gene>
<dbReference type="RefSeq" id="WP_039223671.1">
    <property type="nucleotide sequence ID" value="NZ_JWLW01000066.1"/>
</dbReference>
<dbReference type="PIRSF" id="PIRSF000294">
    <property type="entry name" value="Cytochrome-c_peroxidase"/>
    <property type="match status" value="1"/>
</dbReference>
<dbReference type="Proteomes" id="UP000031197">
    <property type="component" value="Unassembled WGS sequence"/>
</dbReference>
<evidence type="ECO:0000259" key="10">
    <source>
        <dbReference type="PROSITE" id="PS51007"/>
    </source>
</evidence>
<comment type="caution">
    <text evidence="11">The sequence shown here is derived from an EMBL/GenBank/DDBJ whole genome shotgun (WGS) entry which is preliminary data.</text>
</comment>
<dbReference type="InterPro" id="IPR023929">
    <property type="entry name" value="MbnH-like"/>
</dbReference>
<evidence type="ECO:0000256" key="6">
    <source>
        <dbReference type="ARBA" id="ARBA00023002"/>
    </source>
</evidence>
<sequence length="358" mass="39360">MVCSLCIVVGGSACSKAPTPYEWNLPNHIPAPTVPADNPMTVESVKLGEMLFFDTALSANNTTSCSSCHDPEKAFAESRKVSVGAHGEELNRNALALINVAYNASFTWAHNNLDSIEKQLLIPLFNEHPVEMGVTGNEDVILMRFEQGDYPALFKAAYGDETPSVNNIVKALASYVRSLVSFNSAFDAYAYRQDDSALTAQQLEGLNLFFSERTECFHCHGGVNFTQSSKHSFQPFGAQPFHNTGLYNEDGAGSYPKTDMGLYSVTFNKQDMGKFRAPTLRNIALTAPYMHDGSIATLEDVIAFYARGGNEAQSPNPYRSPFIKGFSISEKEKAALVAFLQSLTDEEFVEKHVSRKNK</sequence>
<keyword evidence="6" id="KW-0560">Oxidoreductase</keyword>
<feature type="domain" description="Cytochrome c" evidence="10">
    <location>
        <begin position="200"/>
        <end position="344"/>
    </location>
</feature>
<feature type="binding site" description="covalent" evidence="8">
    <location>
        <position position="216"/>
    </location>
    <ligand>
        <name>heme c</name>
        <dbReference type="ChEBI" id="CHEBI:61717"/>
        <label>2</label>
    </ligand>
</feature>
<evidence type="ECO:0000256" key="8">
    <source>
        <dbReference type="PIRSR" id="PIRSR000294-1"/>
    </source>
</evidence>
<feature type="binding site" description="covalent" evidence="8">
    <location>
        <position position="65"/>
    </location>
    <ligand>
        <name>heme c</name>
        <dbReference type="ChEBI" id="CHEBI:61717"/>
        <label>1</label>
    </ligand>
</feature>
<evidence type="ECO:0000256" key="5">
    <source>
        <dbReference type="ARBA" id="ARBA00022764"/>
    </source>
</evidence>
<evidence type="ECO:0000256" key="3">
    <source>
        <dbReference type="ARBA" id="ARBA00022723"/>
    </source>
</evidence>
<keyword evidence="11" id="KW-0575">Peroxidase</keyword>
<dbReference type="PANTHER" id="PTHR30600">
    <property type="entry name" value="CYTOCHROME C PEROXIDASE-RELATED"/>
    <property type="match status" value="1"/>
</dbReference>
<comment type="cofactor">
    <cofactor evidence="8">
        <name>heme</name>
        <dbReference type="ChEBI" id="CHEBI:30413"/>
    </cofactor>
    <text evidence="8">Binds 2 heme groups.</text>
</comment>
<name>A0A0B3XYT9_9ALTE</name>
<feature type="binding site" description="covalent" evidence="8">
    <location>
        <position position="219"/>
    </location>
    <ligand>
        <name>heme c</name>
        <dbReference type="ChEBI" id="CHEBI:61717"/>
        <label>2</label>
    </ligand>
</feature>
<dbReference type="NCBIfam" id="TIGR04039">
    <property type="entry name" value="MXAN_0977_Heme2"/>
    <property type="match status" value="1"/>
</dbReference>
<protein>
    <submittedName>
        <fullName evidence="11">Cytochrome C peroxidase</fullName>
    </submittedName>
</protein>
<dbReference type="GO" id="GO:0009055">
    <property type="term" value="F:electron transfer activity"/>
    <property type="evidence" value="ECO:0007669"/>
    <property type="project" value="InterPro"/>
</dbReference>
<dbReference type="GO" id="GO:0042597">
    <property type="term" value="C:periplasmic space"/>
    <property type="evidence" value="ECO:0007669"/>
    <property type="project" value="UniProtKB-SubCell"/>
</dbReference>
<feature type="domain" description="Cytochrome c" evidence="10">
    <location>
        <begin position="43"/>
        <end position="173"/>
    </location>
</feature>
<dbReference type="InterPro" id="IPR026259">
    <property type="entry name" value="MauG/Cytc_peroxidase"/>
</dbReference>
<organism evidence="11 12">
    <name type="scientific">Alteromonas marina</name>
    <dbReference type="NCBI Taxonomy" id="203795"/>
    <lineage>
        <taxon>Bacteria</taxon>
        <taxon>Pseudomonadati</taxon>
        <taxon>Pseudomonadota</taxon>
        <taxon>Gammaproteobacteria</taxon>
        <taxon>Alteromonadales</taxon>
        <taxon>Alteromonadaceae</taxon>
        <taxon>Alteromonas/Salinimonas group</taxon>
        <taxon>Alteromonas</taxon>
    </lineage>
</organism>
<comment type="subcellular location">
    <subcellularLocation>
        <location evidence="1">Periplasm</location>
    </subcellularLocation>
</comment>
<dbReference type="GO" id="GO:0004130">
    <property type="term" value="F:cytochrome-c peroxidase activity"/>
    <property type="evidence" value="ECO:0007669"/>
    <property type="project" value="TreeGrafter"/>
</dbReference>
<keyword evidence="5" id="KW-0574">Periplasm</keyword>
<dbReference type="Gene3D" id="1.10.760.10">
    <property type="entry name" value="Cytochrome c-like domain"/>
    <property type="match status" value="2"/>
</dbReference>
<keyword evidence="4" id="KW-0732">Signal</keyword>
<evidence type="ECO:0000256" key="4">
    <source>
        <dbReference type="ARBA" id="ARBA00022729"/>
    </source>
</evidence>
<dbReference type="AlphaFoldDB" id="A0A0B3XYT9"/>
<dbReference type="InterPro" id="IPR036909">
    <property type="entry name" value="Cyt_c-like_dom_sf"/>
</dbReference>
<dbReference type="InterPro" id="IPR004852">
    <property type="entry name" value="Di-haem_cyt_c_peroxidsae"/>
</dbReference>
<evidence type="ECO:0000256" key="2">
    <source>
        <dbReference type="ARBA" id="ARBA00022617"/>
    </source>
</evidence>
<feature type="binding site" description="covalent" evidence="8">
    <location>
        <position position="68"/>
    </location>
    <ligand>
        <name>heme c</name>
        <dbReference type="ChEBI" id="CHEBI:61717"/>
        <label>1</label>
    </ligand>
</feature>
<dbReference type="GO" id="GO:0046872">
    <property type="term" value="F:metal ion binding"/>
    <property type="evidence" value="ECO:0007669"/>
    <property type="project" value="UniProtKB-KW"/>
</dbReference>
<dbReference type="PROSITE" id="PS51007">
    <property type="entry name" value="CYTC"/>
    <property type="match status" value="2"/>
</dbReference>
<reference evidence="11 12" key="1">
    <citation type="submission" date="2014-12" db="EMBL/GenBank/DDBJ databases">
        <title>Genome sequencing of Alteromonas marina AD001.</title>
        <authorList>
            <person name="Adrian T.G.S."/>
            <person name="Chan K.G."/>
        </authorList>
    </citation>
    <scope>NUCLEOTIDE SEQUENCE [LARGE SCALE GENOMIC DNA]</scope>
    <source>
        <strain evidence="11 12">AD001</strain>
    </source>
</reference>
<keyword evidence="7 9" id="KW-0408">Iron</keyword>
<keyword evidence="2 8" id="KW-0349">Heme</keyword>
<dbReference type="SUPFAM" id="SSF46626">
    <property type="entry name" value="Cytochrome c"/>
    <property type="match status" value="2"/>
</dbReference>
<accession>A0A0B3XYT9</accession>
<evidence type="ECO:0000313" key="11">
    <source>
        <dbReference type="EMBL" id="KHT44728.1"/>
    </source>
</evidence>
<keyword evidence="3 9" id="KW-0479">Metal-binding</keyword>